<evidence type="ECO:0000256" key="6">
    <source>
        <dbReference type="SAM" id="MobiDB-lite"/>
    </source>
</evidence>
<evidence type="ECO:0000256" key="2">
    <source>
        <dbReference type="ARBA" id="ARBA00012438"/>
    </source>
</evidence>
<dbReference type="InterPro" id="IPR050736">
    <property type="entry name" value="Sensor_HK_Regulatory"/>
</dbReference>
<dbReference type="KEGG" id="nph:NP_3356A"/>
<dbReference type="Pfam" id="PF02518">
    <property type="entry name" value="HATPase_c"/>
    <property type="match status" value="1"/>
</dbReference>
<dbReference type="SUPFAM" id="SSF55785">
    <property type="entry name" value="PYP-like sensor domain (PAS domain)"/>
    <property type="match status" value="1"/>
</dbReference>
<dbReference type="STRING" id="348780.NP_3356A"/>
<evidence type="ECO:0000256" key="4">
    <source>
        <dbReference type="ARBA" id="ARBA00022777"/>
    </source>
</evidence>
<dbReference type="RefSeq" id="WP_011323389.1">
    <property type="nucleotide sequence ID" value="NC_007426.1"/>
</dbReference>
<dbReference type="Gene3D" id="3.30.450.20">
    <property type="entry name" value="PAS domain"/>
    <property type="match status" value="1"/>
</dbReference>
<dbReference type="SUPFAM" id="SSF55874">
    <property type="entry name" value="ATPase domain of HSP90 chaperone/DNA topoisomerase II/histidine kinase"/>
    <property type="match status" value="1"/>
</dbReference>
<reference evidence="9 10" key="1">
    <citation type="journal article" date="2005" name="Genome Res.">
        <title>Living with two extremes: conclusions from the genome sequence of Natronomonas pharaonis.</title>
        <authorList>
            <person name="Falb M."/>
            <person name="Pfeiffer F."/>
            <person name="Palm P."/>
            <person name="Rodewald K."/>
            <person name="Hickmann V."/>
            <person name="Tittor J."/>
            <person name="Oesterhelt D."/>
        </authorList>
    </citation>
    <scope>NUCLEOTIDE SEQUENCE [LARGE SCALE GENOMIC DNA]</scope>
    <source>
        <strain evidence="10">ATCC 35678 / DSM 2160 / CIP 103997 / JCM 8858 / NBRC 14720 / NCIMB 2260 / Gabara</strain>
    </source>
</reference>
<sequence length="495" mass="52829">MNSIAEEPPVGPILAVAGLVVIGIAAWRTVVAETIGPMLIAALLPVLLTGGLLLVLGYRIHALSERTDRILLWTGVGAIAVTAAVGAILLRVHLLDVRLDPLLILLAVGSVGAAGAAGAAFIDTKRRDTLARYRQRVTELETRLADTSGVGLVSLTPAGEVDDWSAGAADILGYDAEGIRGEHLSTLYPDDNDDIRHPQLKPGQDTDDDTHEPSARHHLQQALRTDHVVLDGRLRRADDEWVPVTGTLTAAEDGETLVGYTLVVSARDHRGYTAPSHEREATPDDRSGHWGRQFERLAPIVDETLREPHATASEAVTNERTRNDSGRLDDAATALEEMADPLAEIHALAAAHRDADALERVALDSAVESAWEAADPMWARLETEELTAVNAVPERLERLLTELFENAVEHGGDVTVRVGMLPDGIYVADDGPGLEAPETVFEVGYTTDDGDGTGLGLPTVAAIAESHAWDVSAAESADGGARFEVRGMQTFGRAE</sequence>
<keyword evidence="5" id="KW-0902">Two-component regulatory system</keyword>
<evidence type="ECO:0000313" key="10">
    <source>
        <dbReference type="Proteomes" id="UP000002698"/>
    </source>
</evidence>
<comment type="catalytic activity">
    <reaction evidence="1">
        <text>ATP + protein L-histidine = ADP + protein N-phospho-L-histidine.</text>
        <dbReference type="EC" id="2.7.13.3"/>
    </reaction>
</comment>
<dbReference type="AlphaFoldDB" id="A0A1U7EX79"/>
<dbReference type="InterPro" id="IPR035965">
    <property type="entry name" value="PAS-like_dom_sf"/>
</dbReference>
<evidence type="ECO:0000256" key="3">
    <source>
        <dbReference type="ARBA" id="ARBA00022679"/>
    </source>
</evidence>
<feature type="transmembrane region" description="Helical" evidence="7">
    <location>
        <begin position="102"/>
        <end position="122"/>
    </location>
</feature>
<organism evidence="9 10">
    <name type="scientific">Natronomonas pharaonis (strain ATCC 35678 / DSM 2160 / CIP 103997 / JCM 8858 / NBRC 14720 / NCIMB 2260 / Gabara)</name>
    <name type="common">Halobacterium pharaonis</name>
    <dbReference type="NCBI Taxonomy" id="348780"/>
    <lineage>
        <taxon>Archaea</taxon>
        <taxon>Methanobacteriati</taxon>
        <taxon>Methanobacteriota</taxon>
        <taxon>Stenosarchaea group</taxon>
        <taxon>Halobacteria</taxon>
        <taxon>Halobacteriales</taxon>
        <taxon>Natronomonadaceae</taxon>
        <taxon>Natronomonas</taxon>
    </lineage>
</organism>
<evidence type="ECO:0000313" key="9">
    <source>
        <dbReference type="EMBL" id="CAI49769.1"/>
    </source>
</evidence>
<dbReference type="eggNOG" id="arCOG02329">
    <property type="taxonomic scope" value="Archaea"/>
</dbReference>
<dbReference type="SMART" id="SM00387">
    <property type="entry name" value="HATPase_c"/>
    <property type="match status" value="1"/>
</dbReference>
<feature type="domain" description="PAS" evidence="8">
    <location>
        <begin position="137"/>
        <end position="196"/>
    </location>
</feature>
<dbReference type="InterPro" id="IPR036890">
    <property type="entry name" value="HATPase_C_sf"/>
</dbReference>
<feature type="transmembrane region" description="Helical" evidence="7">
    <location>
        <begin position="12"/>
        <end position="30"/>
    </location>
</feature>
<feature type="transmembrane region" description="Helical" evidence="7">
    <location>
        <begin position="70"/>
        <end position="90"/>
    </location>
</feature>
<evidence type="ECO:0000256" key="1">
    <source>
        <dbReference type="ARBA" id="ARBA00000085"/>
    </source>
</evidence>
<gene>
    <name evidence="9" type="ordered locus">NP_3356A</name>
</gene>
<dbReference type="PROSITE" id="PS50112">
    <property type="entry name" value="PAS"/>
    <property type="match status" value="1"/>
</dbReference>
<dbReference type="EMBL" id="CR936257">
    <property type="protein sequence ID" value="CAI49769.1"/>
    <property type="molecule type" value="Genomic_DNA"/>
</dbReference>
<dbReference type="GO" id="GO:0004673">
    <property type="term" value="F:protein histidine kinase activity"/>
    <property type="evidence" value="ECO:0007669"/>
    <property type="project" value="UniProtKB-EC"/>
</dbReference>
<proteinExistence type="predicted"/>
<dbReference type="PANTHER" id="PTHR43711:SF1">
    <property type="entry name" value="HISTIDINE KINASE 1"/>
    <property type="match status" value="1"/>
</dbReference>
<dbReference type="EC" id="2.7.13.3" evidence="2"/>
<evidence type="ECO:0000256" key="7">
    <source>
        <dbReference type="SAM" id="Phobius"/>
    </source>
</evidence>
<accession>A0A1U7EX79</accession>
<keyword evidence="4 9" id="KW-0418">Kinase</keyword>
<dbReference type="Gene3D" id="3.30.565.10">
    <property type="entry name" value="Histidine kinase-like ATPase, C-terminal domain"/>
    <property type="match status" value="1"/>
</dbReference>
<protein>
    <recommendedName>
        <fullName evidence="2">histidine kinase</fullName>
        <ecNumber evidence="2">2.7.13.3</ecNumber>
    </recommendedName>
</protein>
<dbReference type="OrthoDB" id="8127at2157"/>
<dbReference type="GO" id="GO:0000160">
    <property type="term" value="P:phosphorelay signal transduction system"/>
    <property type="evidence" value="ECO:0007669"/>
    <property type="project" value="UniProtKB-KW"/>
</dbReference>
<dbReference type="GeneID" id="3701747"/>
<dbReference type="EnsemblBacteria" id="CAI49769">
    <property type="protein sequence ID" value="CAI49769"/>
    <property type="gene ID" value="NP_3356A"/>
</dbReference>
<keyword evidence="3 9" id="KW-0808">Transferase</keyword>
<evidence type="ECO:0000259" key="8">
    <source>
        <dbReference type="PROSITE" id="PS50112"/>
    </source>
</evidence>
<name>A0A1U7EX79_NATPD</name>
<dbReference type="Proteomes" id="UP000002698">
    <property type="component" value="Chromosome"/>
</dbReference>
<dbReference type="InterPro" id="IPR000014">
    <property type="entry name" value="PAS"/>
</dbReference>
<keyword evidence="10" id="KW-1185">Reference proteome</keyword>
<dbReference type="HOGENOM" id="CLU_550560_0_0_2"/>
<keyword evidence="7" id="KW-1133">Transmembrane helix</keyword>
<feature type="transmembrane region" description="Helical" evidence="7">
    <location>
        <begin position="36"/>
        <end position="58"/>
    </location>
</feature>
<feature type="region of interest" description="Disordered" evidence="6">
    <location>
        <begin position="185"/>
        <end position="219"/>
    </location>
</feature>
<keyword evidence="7" id="KW-0812">Transmembrane</keyword>
<dbReference type="InterPro" id="IPR003594">
    <property type="entry name" value="HATPase_dom"/>
</dbReference>
<dbReference type="PANTHER" id="PTHR43711">
    <property type="entry name" value="TWO-COMPONENT HISTIDINE KINASE"/>
    <property type="match status" value="1"/>
</dbReference>
<evidence type="ECO:0000256" key="5">
    <source>
        <dbReference type="ARBA" id="ARBA00023012"/>
    </source>
</evidence>
<keyword evidence="7" id="KW-0472">Membrane</keyword>